<dbReference type="Pfam" id="PF18598">
    <property type="entry name" value="TetR_C_36"/>
    <property type="match status" value="1"/>
</dbReference>
<accession>A0ABY3X888</accession>
<evidence type="ECO:0000259" key="2">
    <source>
        <dbReference type="Pfam" id="PF18598"/>
    </source>
</evidence>
<reference evidence="3 4" key="1">
    <citation type="submission" date="2022-03" db="EMBL/GenBank/DDBJ databases">
        <title>Complete genome sequence of Lysobacter capsici VKM B-2533 and Lysobacter gummosus 10.1.1, promising sources of lytic agents.</title>
        <authorList>
            <person name="Tarlachkov S.V."/>
            <person name="Kudryakova I.V."/>
            <person name="Afoshin A.S."/>
            <person name="Leontyevskaya E.A."/>
            <person name="Leontyevskaya N.V."/>
        </authorList>
    </citation>
    <scope>NUCLEOTIDE SEQUENCE [LARGE SCALE GENOMIC DNA]</scope>
    <source>
        <strain evidence="3 4">10.1.1</strain>
    </source>
</reference>
<organism evidence="3 4">
    <name type="scientific">Lysobacter gummosus</name>
    <dbReference type="NCBI Taxonomy" id="262324"/>
    <lineage>
        <taxon>Bacteria</taxon>
        <taxon>Pseudomonadati</taxon>
        <taxon>Pseudomonadota</taxon>
        <taxon>Gammaproteobacteria</taxon>
        <taxon>Lysobacterales</taxon>
        <taxon>Lysobacteraceae</taxon>
        <taxon>Lysobacter</taxon>
    </lineage>
</organism>
<protein>
    <submittedName>
        <fullName evidence="3">QsdR family transcriptional regulator</fullName>
    </submittedName>
</protein>
<gene>
    <name evidence="3" type="ORF">MOV92_20315</name>
</gene>
<dbReference type="InterPro" id="IPR041485">
    <property type="entry name" value="TetR_C_36"/>
</dbReference>
<feature type="region of interest" description="Disordered" evidence="1">
    <location>
        <begin position="1"/>
        <end position="37"/>
    </location>
</feature>
<keyword evidence="4" id="KW-1185">Reference proteome</keyword>
<dbReference type="Gene3D" id="1.10.357.10">
    <property type="entry name" value="Tetracycline Repressor, domain 2"/>
    <property type="match status" value="1"/>
</dbReference>
<evidence type="ECO:0000313" key="3">
    <source>
        <dbReference type="EMBL" id="UNP28798.1"/>
    </source>
</evidence>
<evidence type="ECO:0000313" key="4">
    <source>
        <dbReference type="Proteomes" id="UP000829194"/>
    </source>
</evidence>
<dbReference type="Proteomes" id="UP000829194">
    <property type="component" value="Chromosome"/>
</dbReference>
<sequence>MPKSPARKPAAPPKGPSKPVSAKRAAVQAKPAPAQTRLEQALRESTPRRATPLDLFRAARRGWIAGERLDIGALAAELGIGRATAFRWVGSREQLLGEVVWSLCEPLLQQAAAATSGRGPRRVAAICEYAIRAMLVYPPLRRFIEQDAEFALRLLTSKQGPVQERVIGQVRELLRHQADQGALVLPLNVDTLSYLIVRLCESFLYADVISGQRVDAAEAGLAIELLLSGKVEPRAKASPNDPGKTSSPRRRGGGGNSRA</sequence>
<dbReference type="EMBL" id="CP093547">
    <property type="protein sequence ID" value="UNP28798.1"/>
    <property type="molecule type" value="Genomic_DNA"/>
</dbReference>
<evidence type="ECO:0000256" key="1">
    <source>
        <dbReference type="SAM" id="MobiDB-lite"/>
    </source>
</evidence>
<feature type="domain" description="QsdR TetR regulatory C-terminal" evidence="2">
    <location>
        <begin position="118"/>
        <end position="227"/>
    </location>
</feature>
<feature type="region of interest" description="Disordered" evidence="1">
    <location>
        <begin position="233"/>
        <end position="259"/>
    </location>
</feature>
<dbReference type="RefSeq" id="WP_057944348.1">
    <property type="nucleotide sequence ID" value="NZ_CP011131.1"/>
</dbReference>
<proteinExistence type="predicted"/>
<name>A0ABY3X888_9GAMM</name>